<evidence type="ECO:0000256" key="1">
    <source>
        <dbReference type="SAM" id="Phobius"/>
    </source>
</evidence>
<name>A0A241ZBD3_ACIBA</name>
<dbReference type="RefSeq" id="WP_086249875.1">
    <property type="nucleotide sequence ID" value="NZ_NGEL01000158.1"/>
</dbReference>
<accession>A0A241ZBD3</accession>
<feature type="transmembrane region" description="Helical" evidence="1">
    <location>
        <begin position="48"/>
        <end position="68"/>
    </location>
</feature>
<proteinExistence type="predicted"/>
<gene>
    <name evidence="2" type="ORF">B9X95_15480</name>
</gene>
<evidence type="ECO:0000313" key="3">
    <source>
        <dbReference type="Proteomes" id="UP000194699"/>
    </source>
</evidence>
<reference evidence="2 3" key="1">
    <citation type="submission" date="2017-05" db="EMBL/GenBank/DDBJ databases">
        <authorList>
            <person name="Song R."/>
            <person name="Chenine A.L."/>
            <person name="Ruprecht R.M."/>
        </authorList>
    </citation>
    <scope>NUCLEOTIDE SEQUENCE [LARGE SCALE GENOMIC DNA]</scope>
    <source>
        <strain evidence="2 3">PR350</strain>
    </source>
</reference>
<keyword evidence="1" id="KW-1133">Transmembrane helix</keyword>
<dbReference type="EMBL" id="NGEL01000158">
    <property type="protein sequence ID" value="OTM82520.1"/>
    <property type="molecule type" value="Genomic_DNA"/>
</dbReference>
<dbReference type="AlphaFoldDB" id="A0A241ZBD3"/>
<dbReference type="Proteomes" id="UP000194699">
    <property type="component" value="Unassembled WGS sequence"/>
</dbReference>
<keyword evidence="1" id="KW-0472">Membrane</keyword>
<protein>
    <submittedName>
        <fullName evidence="2">Uncharacterized protein</fullName>
    </submittedName>
</protein>
<sequence>MEKKYLLMLFYLLSYCLVVLICAVFQWINNCDYVLSSCSINTENLNAILQTSASIITPIFAIWGYFTWREQEVYKTSKEIMASILTQTNDIYKAWKNSRNYMDIYSRFDAYCLRDIFPISSETLENSELSRKELERIRNVYVLLNNLYFSLNHLHIINKKLNLDKIFETVDTIANELEECMRELSEFQSQLTFIKYNYTDQMQPEERIREICHKLDFSSSPLGRVDDYGKKVDDIFKAITDEIINLSDKI</sequence>
<keyword evidence="1" id="KW-0812">Transmembrane</keyword>
<feature type="transmembrane region" description="Helical" evidence="1">
    <location>
        <begin position="7"/>
        <end position="28"/>
    </location>
</feature>
<evidence type="ECO:0000313" key="2">
    <source>
        <dbReference type="EMBL" id="OTM82520.1"/>
    </source>
</evidence>
<organism evidence="2 3">
    <name type="scientific">Acinetobacter baumannii</name>
    <dbReference type="NCBI Taxonomy" id="470"/>
    <lineage>
        <taxon>Bacteria</taxon>
        <taxon>Pseudomonadati</taxon>
        <taxon>Pseudomonadota</taxon>
        <taxon>Gammaproteobacteria</taxon>
        <taxon>Moraxellales</taxon>
        <taxon>Moraxellaceae</taxon>
        <taxon>Acinetobacter</taxon>
        <taxon>Acinetobacter calcoaceticus/baumannii complex</taxon>
    </lineage>
</organism>
<comment type="caution">
    <text evidence="2">The sequence shown here is derived from an EMBL/GenBank/DDBJ whole genome shotgun (WGS) entry which is preliminary data.</text>
</comment>